<sequence length="48" mass="5281">MCPLRAAAASQLTFQSFYVFLCKVETTQLAQSSTLAQQKTDKKVALTL</sequence>
<name>A6IFF9_RAT</name>
<dbReference type="AlphaFoldDB" id="A6IFF9"/>
<organism evidence="1 2">
    <name type="scientific">Rattus norvegicus</name>
    <name type="common">Rat</name>
    <dbReference type="NCBI Taxonomy" id="10116"/>
    <lineage>
        <taxon>Eukaryota</taxon>
        <taxon>Metazoa</taxon>
        <taxon>Chordata</taxon>
        <taxon>Craniata</taxon>
        <taxon>Vertebrata</taxon>
        <taxon>Euteleostomi</taxon>
        <taxon>Mammalia</taxon>
        <taxon>Eutheria</taxon>
        <taxon>Euarchontoglires</taxon>
        <taxon>Glires</taxon>
        <taxon>Rodentia</taxon>
        <taxon>Myomorpha</taxon>
        <taxon>Muroidea</taxon>
        <taxon>Muridae</taxon>
        <taxon>Murinae</taxon>
        <taxon>Rattus</taxon>
    </lineage>
</organism>
<accession>A6IFF9</accession>
<dbReference type="Proteomes" id="UP000234681">
    <property type="component" value="Chromosome 7"/>
</dbReference>
<dbReference type="EMBL" id="CH473960">
    <property type="protein sequence ID" value="EDM17089.1"/>
    <property type="molecule type" value="Genomic_DNA"/>
</dbReference>
<evidence type="ECO:0000313" key="1">
    <source>
        <dbReference type="EMBL" id="EDM17089.1"/>
    </source>
</evidence>
<proteinExistence type="predicted"/>
<evidence type="ECO:0000313" key="2">
    <source>
        <dbReference type="Proteomes" id="UP000234681"/>
    </source>
</evidence>
<reference evidence="1 2" key="1">
    <citation type="submission" date="2005-09" db="EMBL/GenBank/DDBJ databases">
        <authorList>
            <person name="Mural R.J."/>
            <person name="Li P.W."/>
            <person name="Adams M.D."/>
            <person name="Amanatides P.G."/>
            <person name="Baden-Tillson H."/>
            <person name="Barnstead M."/>
            <person name="Chin S.H."/>
            <person name="Dew I."/>
            <person name="Evans C.A."/>
            <person name="Ferriera S."/>
            <person name="Flanigan M."/>
            <person name="Fosler C."/>
            <person name="Glodek A."/>
            <person name="Gu Z."/>
            <person name="Holt R.A."/>
            <person name="Jennings D."/>
            <person name="Kraft C.L."/>
            <person name="Lu F."/>
            <person name="Nguyen T."/>
            <person name="Nusskern D.R."/>
            <person name="Pfannkoch C.M."/>
            <person name="Sitter C."/>
            <person name="Sutton G.G."/>
            <person name="Venter J.C."/>
            <person name="Wang Z."/>
            <person name="Woodage T."/>
            <person name="Zheng X.H."/>
            <person name="Zhong F."/>
        </authorList>
    </citation>
    <scope>NUCLEOTIDE SEQUENCE [LARGE SCALE GENOMIC DNA]</scope>
    <source>
        <strain>BN</strain>
        <strain evidence="2">Sprague-Dawley</strain>
    </source>
</reference>
<protein>
    <submittedName>
        <fullName evidence="1">RCG49086</fullName>
    </submittedName>
</protein>
<gene>
    <name evidence="1" type="ORF">rCG_49086</name>
</gene>